<organism evidence="2 3">
    <name type="scientific">Plasmodium vivax</name>
    <name type="common">malaria parasite P. vivax</name>
    <dbReference type="NCBI Taxonomy" id="5855"/>
    <lineage>
        <taxon>Eukaryota</taxon>
        <taxon>Sar</taxon>
        <taxon>Alveolata</taxon>
        <taxon>Apicomplexa</taxon>
        <taxon>Aconoidasida</taxon>
        <taxon>Haemosporida</taxon>
        <taxon>Plasmodiidae</taxon>
        <taxon>Plasmodium</taxon>
        <taxon>Plasmodium (Plasmodium)</taxon>
    </lineage>
</organism>
<evidence type="ECO:0000313" key="2">
    <source>
        <dbReference type="EMBL" id="SCA81819.1"/>
    </source>
</evidence>
<keyword evidence="1" id="KW-0812">Transmembrane</keyword>
<dbReference type="EMBL" id="FLYI01000099">
    <property type="protein sequence ID" value="SCA81819.1"/>
    <property type="molecule type" value="Genomic_DNA"/>
</dbReference>
<dbReference type="Proteomes" id="UP000305196">
    <property type="component" value="Unassembled WGS sequence"/>
</dbReference>
<reference evidence="2 3" key="1">
    <citation type="submission" date="2016-07" db="EMBL/GenBank/DDBJ databases">
        <authorList>
            <consortium name="Pathogen Informatics"/>
        </authorList>
    </citation>
    <scope>NUCLEOTIDE SEQUENCE [LARGE SCALE GENOMIC DNA]</scope>
</reference>
<dbReference type="Pfam" id="PF05795">
    <property type="entry name" value="Plasmodium_Vir"/>
    <property type="match status" value="3"/>
</dbReference>
<keyword evidence="1" id="KW-1133">Transmembrane helix</keyword>
<sequence length="833" mass="100548">MVEGELKDHALKGNEKNILKASELYKFYIEFNNLYNINEKDLDAYTSSSTLLEKKNAKEFYKKFIRNIRLLSKLYSNYFNYIDNGKNIANRCMYMKYWFYDQLLNNNINDNEIEIFYNYWESQKNIFELDKYLTCDIYRINLKDIREIKNIYNYFVFYDRYNNFSAINYNTYDVSYCDYQKWFTEYYKAKEQECFSKDNDEICKEFIKYFNKYITGSILSSITEECYKNKITQSSESIDQNVETPYYNKIKEKYFTYIDLETYEDQQIKDFENSNLKNFCNDCKSKECLTNKYTENGNTVCEKIIKFLWVIRENMTSYNINNFKYLNFWFNHELRKNNQNIKYGQDMYELINSLCTESNNLKELNNKINYVEDDEYKKWCILYDLYFHYNKIENEYLKTLNNPTNKSLEYAKTCLNKYNEGIGIYNNNNKDSVFADDLIKFSILYNNVKQRTKLYRNLELPELPKLILLNESKEKIEPEEDKFCERVKSDITLPNASTNRIYGNILKNFSSENIYKALDNKKVDALVCAKYCKQIINNNINSDKFKSLCSKLVTNLKYLSIIENTGNKHEDRCSNLTYWTYDIIMKIFSANGSHYLENDVSRELNNIILRVNNELEKNENCIFYVDGSFQDWSEEKDLHDYFEHYNDLSKLTADKISDKMYCQYINNISNLYKKYMNICCTCYSRPEYFCKDHCPKFFKCNREYFPIYLLDKLKCKDNVSLQKEKENYESLVIDLDVIRKSQLVAMNFYKILTQDYFYRFIFSTFILLGIFFIFFIFYKFTPNGFKLNKNKSKKKQNNYHNNAGNRKELIEYEKKNVNGNSNKKRLRIAYHST</sequence>
<dbReference type="AlphaFoldDB" id="A0A1G4E675"/>
<dbReference type="VEuPathDB" id="PlasmoDB:PVX_107755"/>
<dbReference type="VEuPathDB" id="PlasmoDB:PVP01_0000980"/>
<keyword evidence="1" id="KW-0472">Membrane</keyword>
<dbReference type="InterPro" id="IPR008780">
    <property type="entry name" value="Plasmodium_Vir"/>
</dbReference>
<dbReference type="VEuPathDB" id="PlasmoDB:PVW1_100023600"/>
<feature type="transmembrane region" description="Helical" evidence="1">
    <location>
        <begin position="756"/>
        <end position="778"/>
    </location>
</feature>
<dbReference type="VEuPathDB" id="PlasmoDB:PVPAM_100005500"/>
<evidence type="ECO:0000256" key="1">
    <source>
        <dbReference type="SAM" id="Phobius"/>
    </source>
</evidence>
<protein>
    <submittedName>
        <fullName evidence="2">VIR protein</fullName>
    </submittedName>
</protein>
<accession>A0A1G4E675</accession>
<proteinExistence type="predicted"/>
<gene>
    <name evidence="2" type="ORF">PVC01_000042000</name>
</gene>
<evidence type="ECO:0000313" key="3">
    <source>
        <dbReference type="Proteomes" id="UP000305196"/>
    </source>
</evidence>
<name>A0A1G4E675_PLAVI</name>